<accession>A0A6A6GZ65</accession>
<reference evidence="2" key="1">
    <citation type="journal article" date="2020" name="Stud. Mycol.">
        <title>101 Dothideomycetes genomes: a test case for predicting lifestyles and emergence of pathogens.</title>
        <authorList>
            <person name="Haridas S."/>
            <person name="Albert R."/>
            <person name="Binder M."/>
            <person name="Bloem J."/>
            <person name="Labutti K."/>
            <person name="Salamov A."/>
            <person name="Andreopoulos B."/>
            <person name="Baker S."/>
            <person name="Barry K."/>
            <person name="Bills G."/>
            <person name="Bluhm B."/>
            <person name="Cannon C."/>
            <person name="Castanera R."/>
            <person name="Culley D."/>
            <person name="Daum C."/>
            <person name="Ezra D."/>
            <person name="Gonzalez J."/>
            <person name="Henrissat B."/>
            <person name="Kuo A."/>
            <person name="Liang C."/>
            <person name="Lipzen A."/>
            <person name="Lutzoni F."/>
            <person name="Magnuson J."/>
            <person name="Mondo S."/>
            <person name="Nolan M."/>
            <person name="Ohm R."/>
            <person name="Pangilinan J."/>
            <person name="Park H.-J."/>
            <person name="Ramirez L."/>
            <person name="Alfaro M."/>
            <person name="Sun H."/>
            <person name="Tritt A."/>
            <person name="Yoshinaga Y."/>
            <person name="Zwiers L.-H."/>
            <person name="Turgeon B."/>
            <person name="Goodwin S."/>
            <person name="Spatafora J."/>
            <person name="Crous P."/>
            <person name="Grigoriev I."/>
        </authorList>
    </citation>
    <scope>NUCLEOTIDE SEQUENCE</scope>
    <source>
        <strain evidence="2">Tuck. ex Michener</strain>
    </source>
</reference>
<protein>
    <submittedName>
        <fullName evidence="2">Uncharacterized protein</fullName>
    </submittedName>
</protein>
<evidence type="ECO:0000313" key="2">
    <source>
        <dbReference type="EMBL" id="KAF2231065.1"/>
    </source>
</evidence>
<evidence type="ECO:0000256" key="1">
    <source>
        <dbReference type="SAM" id="MobiDB-lite"/>
    </source>
</evidence>
<feature type="region of interest" description="Disordered" evidence="1">
    <location>
        <begin position="39"/>
        <end position="70"/>
    </location>
</feature>
<proteinExistence type="predicted"/>
<gene>
    <name evidence="2" type="ORF">EV356DRAFT_535884</name>
</gene>
<dbReference type="OrthoDB" id="5071263at2759"/>
<sequence length="106" mass="11718">MSRFFSSTAAKAVGQWFGYGRDKLTPKWRTAVEKFTEPGGSAEKRLGEIKSVTIKSREEGPVHKSHFNPKDKEEVVSLRVEGEKGTKTCHVYEDGTGTTKKGGGRD</sequence>
<feature type="compositionally biased region" description="Basic and acidic residues" evidence="1">
    <location>
        <begin position="55"/>
        <end position="70"/>
    </location>
</feature>
<dbReference type="Proteomes" id="UP000800092">
    <property type="component" value="Unassembled WGS sequence"/>
</dbReference>
<dbReference type="AlphaFoldDB" id="A0A6A6GZ65"/>
<feature type="compositionally biased region" description="Basic and acidic residues" evidence="1">
    <location>
        <begin position="39"/>
        <end position="48"/>
    </location>
</feature>
<evidence type="ECO:0000313" key="3">
    <source>
        <dbReference type="Proteomes" id="UP000800092"/>
    </source>
</evidence>
<name>A0A6A6GZ65_VIRVR</name>
<dbReference type="EMBL" id="ML991832">
    <property type="protein sequence ID" value="KAF2231065.1"/>
    <property type="molecule type" value="Genomic_DNA"/>
</dbReference>
<keyword evidence="3" id="KW-1185">Reference proteome</keyword>
<organism evidence="2 3">
    <name type="scientific">Viridothelium virens</name>
    <name type="common">Speckled blister lichen</name>
    <name type="synonym">Trypethelium virens</name>
    <dbReference type="NCBI Taxonomy" id="1048519"/>
    <lineage>
        <taxon>Eukaryota</taxon>
        <taxon>Fungi</taxon>
        <taxon>Dikarya</taxon>
        <taxon>Ascomycota</taxon>
        <taxon>Pezizomycotina</taxon>
        <taxon>Dothideomycetes</taxon>
        <taxon>Dothideomycetes incertae sedis</taxon>
        <taxon>Trypetheliales</taxon>
        <taxon>Trypetheliaceae</taxon>
        <taxon>Viridothelium</taxon>
    </lineage>
</organism>